<gene>
    <name evidence="1" type="ORF">MSG28_010008</name>
</gene>
<comment type="caution">
    <text evidence="1">The sequence shown here is derived from an EMBL/GenBank/DDBJ whole genome shotgun (WGS) entry which is preliminary data.</text>
</comment>
<dbReference type="Proteomes" id="UP001064048">
    <property type="component" value="Chromosome 17"/>
</dbReference>
<keyword evidence="2" id="KW-1185">Reference proteome</keyword>
<protein>
    <submittedName>
        <fullName evidence="1">Uncharacterized protein</fullName>
    </submittedName>
</protein>
<proteinExistence type="predicted"/>
<sequence length="481" mass="52448">MVEVEKNRLGKGSVGVAIEHYGIGVRHIQMGSMCVCMIALFIARGSMAVAVLAMTDESRRNDTSIKIYNWDKETQGLILSSFFWGYIIMQIPSGLLSKRFGGKPILLVSLLANGLINLMIPTLAELGGWRLMCAARVCMGLTQACLYPASHTLIGRWLPAHERTTYTGIVYGGSMIGTVVAMPVSGILAETAIGWKLIFYSISVLALVTAAVWYLAAASSPEEHRLMGDEEQKYIEKGLKSANIKVLPTPWREIIHSKEMRVLVITHIGSSVIFGLFFVDMPTYLERGLQISLKTSASLSALPYIGMWAGGVAATTICEKIYNGNILSVNTCRKVFNSISFFGMAAGLIVLSFLGPENKVAAIVTLVTALTLSGFNAAGFMMSHLDLSPNFAGVLLSITNFLACSGSILTPIFTGLILNNDPTDVSRWRIVFLSTAALSVITNTVYVIFFSSQRQPWDNPDYRRDDPEETALKSNNVEEGK</sequence>
<evidence type="ECO:0000313" key="2">
    <source>
        <dbReference type="Proteomes" id="UP001064048"/>
    </source>
</evidence>
<accession>A0ACC0KJV9</accession>
<evidence type="ECO:0000313" key="1">
    <source>
        <dbReference type="EMBL" id="KAI8436412.1"/>
    </source>
</evidence>
<name>A0ACC0KJV9_CHOFU</name>
<organism evidence="1 2">
    <name type="scientific">Choristoneura fumiferana</name>
    <name type="common">Spruce budworm moth</name>
    <name type="synonym">Archips fumiferana</name>
    <dbReference type="NCBI Taxonomy" id="7141"/>
    <lineage>
        <taxon>Eukaryota</taxon>
        <taxon>Metazoa</taxon>
        <taxon>Ecdysozoa</taxon>
        <taxon>Arthropoda</taxon>
        <taxon>Hexapoda</taxon>
        <taxon>Insecta</taxon>
        <taxon>Pterygota</taxon>
        <taxon>Neoptera</taxon>
        <taxon>Endopterygota</taxon>
        <taxon>Lepidoptera</taxon>
        <taxon>Glossata</taxon>
        <taxon>Ditrysia</taxon>
        <taxon>Tortricoidea</taxon>
        <taxon>Tortricidae</taxon>
        <taxon>Tortricinae</taxon>
        <taxon>Choristoneura</taxon>
    </lineage>
</organism>
<reference evidence="1 2" key="1">
    <citation type="journal article" date="2022" name="Genome Biol. Evol.">
        <title>The Spruce Budworm Genome: Reconstructing the Evolutionary History of Antifreeze Proteins.</title>
        <authorList>
            <person name="Beliveau C."/>
            <person name="Gagne P."/>
            <person name="Picq S."/>
            <person name="Vernygora O."/>
            <person name="Keeling C.I."/>
            <person name="Pinkney K."/>
            <person name="Doucet D."/>
            <person name="Wen F."/>
            <person name="Johnston J.S."/>
            <person name="Maaroufi H."/>
            <person name="Boyle B."/>
            <person name="Laroche J."/>
            <person name="Dewar K."/>
            <person name="Juretic N."/>
            <person name="Blackburn G."/>
            <person name="Nisole A."/>
            <person name="Brunet B."/>
            <person name="Brandao M."/>
            <person name="Lumley L."/>
            <person name="Duan J."/>
            <person name="Quan G."/>
            <person name="Lucarotti C.J."/>
            <person name="Roe A.D."/>
            <person name="Sperling F.A.H."/>
            <person name="Levesque R.C."/>
            <person name="Cusson M."/>
        </authorList>
    </citation>
    <scope>NUCLEOTIDE SEQUENCE [LARGE SCALE GENOMIC DNA]</scope>
    <source>
        <strain evidence="1">Glfc:IPQL:Cfum</strain>
    </source>
</reference>
<dbReference type="EMBL" id="CM046117">
    <property type="protein sequence ID" value="KAI8436412.1"/>
    <property type="molecule type" value="Genomic_DNA"/>
</dbReference>